<dbReference type="AlphaFoldDB" id="A0A1N7P3N8"/>
<dbReference type="InterPro" id="IPR009057">
    <property type="entry name" value="Homeodomain-like_sf"/>
</dbReference>
<dbReference type="InterPro" id="IPR018060">
    <property type="entry name" value="HTH_AraC"/>
</dbReference>
<feature type="domain" description="HTH araC/xylS-type" evidence="4">
    <location>
        <begin position="311"/>
        <end position="409"/>
    </location>
</feature>
<dbReference type="Gene3D" id="1.10.10.60">
    <property type="entry name" value="Homeodomain-like"/>
    <property type="match status" value="1"/>
</dbReference>
<dbReference type="Proteomes" id="UP000186156">
    <property type="component" value="Unassembled WGS sequence"/>
</dbReference>
<dbReference type="SMART" id="SM00342">
    <property type="entry name" value="HTH_ARAC"/>
    <property type="match status" value="1"/>
</dbReference>
<keyword evidence="6" id="KW-1185">Reference proteome</keyword>
<dbReference type="OrthoDB" id="247151at2"/>
<accession>A0A1N7P3N8</accession>
<dbReference type="RefSeq" id="WP_076348438.1">
    <property type="nucleotide sequence ID" value="NZ_FTOO01000011.1"/>
</dbReference>
<evidence type="ECO:0000313" key="5">
    <source>
        <dbReference type="EMBL" id="SIT05049.1"/>
    </source>
</evidence>
<keyword evidence="3" id="KW-0804">Transcription</keyword>
<name>A0A1N7P3N8_9BACL</name>
<dbReference type="PROSITE" id="PS00041">
    <property type="entry name" value="HTH_ARAC_FAMILY_1"/>
    <property type="match status" value="1"/>
</dbReference>
<evidence type="ECO:0000256" key="1">
    <source>
        <dbReference type="ARBA" id="ARBA00023015"/>
    </source>
</evidence>
<dbReference type="Pfam" id="PF12833">
    <property type="entry name" value="HTH_18"/>
    <property type="match status" value="1"/>
</dbReference>
<evidence type="ECO:0000259" key="4">
    <source>
        <dbReference type="PROSITE" id="PS01124"/>
    </source>
</evidence>
<dbReference type="PANTHER" id="PTHR43280:SF2">
    <property type="entry name" value="HTH-TYPE TRANSCRIPTIONAL REGULATOR EXSA"/>
    <property type="match status" value="1"/>
</dbReference>
<sequence>MDPHSALAALEAFAKALDLPWIVWDGDRVVAGQSGKLPTAAWLASCRQLAEGLAAQGDACESAAIVEFRYFERFAVCPYGQLWVAIGPGVDHALDPAEIDRATGDGVHEPLGKPEFRELASRLPTMSHERWVAVAKTLDALLGTGAPADRHPPILWITRVPSSSDRSLTAAESAVPDETWFEHHHFVYTSRHDVTREREMLRCVRTGDVEGMRALQAAIRRDRSGVGVLSKRSEIRNRKNIGICAITLATRAAVEAGVDVETAYGMSDAWIQTLEDASTLVEVETCVDRALVAFARAAHKAQSSSRSRHVREAEAYLRQHVTKRVRMADVARHVGVHPHHLAARFKAETGQTLTEALWSMRIEAAKEMLRDSRMSVGEIAALLQFTDQSHFARRFRQATGLSPRAFRTRCIAEADASQVIR</sequence>
<dbReference type="InterPro" id="IPR018062">
    <property type="entry name" value="HTH_AraC-typ_CS"/>
</dbReference>
<dbReference type="GO" id="GO:0003700">
    <property type="term" value="F:DNA-binding transcription factor activity"/>
    <property type="evidence" value="ECO:0007669"/>
    <property type="project" value="InterPro"/>
</dbReference>
<dbReference type="PROSITE" id="PS01124">
    <property type="entry name" value="HTH_ARAC_FAMILY_2"/>
    <property type="match status" value="1"/>
</dbReference>
<dbReference type="SUPFAM" id="SSF46689">
    <property type="entry name" value="Homeodomain-like"/>
    <property type="match status" value="2"/>
</dbReference>
<dbReference type="GO" id="GO:0043565">
    <property type="term" value="F:sequence-specific DNA binding"/>
    <property type="evidence" value="ECO:0007669"/>
    <property type="project" value="InterPro"/>
</dbReference>
<gene>
    <name evidence="5" type="ORF">SAMN05421799_11121</name>
</gene>
<dbReference type="EMBL" id="FTOO01000011">
    <property type="protein sequence ID" value="SIT05049.1"/>
    <property type="molecule type" value="Genomic_DNA"/>
</dbReference>
<keyword evidence="2 5" id="KW-0238">DNA-binding</keyword>
<evidence type="ECO:0000256" key="3">
    <source>
        <dbReference type="ARBA" id="ARBA00023163"/>
    </source>
</evidence>
<reference evidence="6" key="1">
    <citation type="submission" date="2017-01" db="EMBL/GenBank/DDBJ databases">
        <authorList>
            <person name="Varghese N."/>
            <person name="Submissions S."/>
        </authorList>
    </citation>
    <scope>NUCLEOTIDE SEQUENCE [LARGE SCALE GENOMIC DNA]</scope>
    <source>
        <strain evidence="6">DSM 16176</strain>
    </source>
</reference>
<protein>
    <submittedName>
        <fullName evidence="5">AraC-type DNA-binding protein</fullName>
    </submittedName>
</protein>
<dbReference type="PANTHER" id="PTHR43280">
    <property type="entry name" value="ARAC-FAMILY TRANSCRIPTIONAL REGULATOR"/>
    <property type="match status" value="1"/>
</dbReference>
<proteinExistence type="predicted"/>
<evidence type="ECO:0000313" key="6">
    <source>
        <dbReference type="Proteomes" id="UP000186156"/>
    </source>
</evidence>
<keyword evidence="1" id="KW-0805">Transcription regulation</keyword>
<organism evidence="5 6">
    <name type="scientific">Alicyclobacillus vulcanalis</name>
    <dbReference type="NCBI Taxonomy" id="252246"/>
    <lineage>
        <taxon>Bacteria</taxon>
        <taxon>Bacillati</taxon>
        <taxon>Bacillota</taxon>
        <taxon>Bacilli</taxon>
        <taxon>Bacillales</taxon>
        <taxon>Alicyclobacillaceae</taxon>
        <taxon>Alicyclobacillus</taxon>
    </lineage>
</organism>
<evidence type="ECO:0000256" key="2">
    <source>
        <dbReference type="ARBA" id="ARBA00023125"/>
    </source>
</evidence>
<dbReference type="STRING" id="252246.SAMN05421799_11121"/>